<proteinExistence type="predicted"/>
<accession>A0ACC2M9N9</accession>
<gene>
    <name evidence="1" type="ORF">MRB53_019028</name>
</gene>
<organism evidence="1 2">
    <name type="scientific">Persea americana</name>
    <name type="common">Avocado</name>
    <dbReference type="NCBI Taxonomy" id="3435"/>
    <lineage>
        <taxon>Eukaryota</taxon>
        <taxon>Viridiplantae</taxon>
        <taxon>Streptophyta</taxon>
        <taxon>Embryophyta</taxon>
        <taxon>Tracheophyta</taxon>
        <taxon>Spermatophyta</taxon>
        <taxon>Magnoliopsida</taxon>
        <taxon>Magnoliidae</taxon>
        <taxon>Laurales</taxon>
        <taxon>Lauraceae</taxon>
        <taxon>Persea</taxon>
    </lineage>
</organism>
<comment type="caution">
    <text evidence="1">The sequence shown here is derived from an EMBL/GenBank/DDBJ whole genome shotgun (WGS) entry which is preliminary data.</text>
</comment>
<name>A0ACC2M9N9_PERAE</name>
<keyword evidence="2" id="KW-1185">Reference proteome</keyword>
<evidence type="ECO:0000313" key="1">
    <source>
        <dbReference type="EMBL" id="KAJ8642334.1"/>
    </source>
</evidence>
<dbReference type="Proteomes" id="UP001234297">
    <property type="component" value="Chromosome 5"/>
</dbReference>
<evidence type="ECO:0000313" key="2">
    <source>
        <dbReference type="Proteomes" id="UP001234297"/>
    </source>
</evidence>
<dbReference type="EMBL" id="CM056813">
    <property type="protein sequence ID" value="KAJ8642334.1"/>
    <property type="molecule type" value="Genomic_DNA"/>
</dbReference>
<protein>
    <submittedName>
        <fullName evidence="1">Uncharacterized protein</fullName>
    </submittedName>
</protein>
<reference evidence="1 2" key="1">
    <citation type="journal article" date="2022" name="Hortic Res">
        <title>A haplotype resolved chromosomal level avocado genome allows analysis of novel avocado genes.</title>
        <authorList>
            <person name="Nath O."/>
            <person name="Fletcher S.J."/>
            <person name="Hayward A."/>
            <person name="Shaw L.M."/>
            <person name="Masouleh A.K."/>
            <person name="Furtado A."/>
            <person name="Henry R.J."/>
            <person name="Mitter N."/>
        </authorList>
    </citation>
    <scope>NUCLEOTIDE SEQUENCE [LARGE SCALE GENOMIC DNA]</scope>
    <source>
        <strain evidence="2">cv. Hass</strain>
    </source>
</reference>
<sequence length="497" mass="56185">MGMPSEDVVVVQHGKNADEPCVITVNCPDKTGLGSDLCRIIFEFGLSITKADVSTDGKWCYVVLWVVPPLRSTRVGWSSLKKRLLSICPSCLIPFYFESATLPKPSQVYLLKFLSLNRKGLLHDVTQVLSDLELTIHRVKVSTMPDSRVMDLFFITDGMELLHTKRRQVDTCERLNTVLEESCLSCELQLAGPEFEGFQQGFSCLPPAVAEELFSSKLSDDESCLQAPTPQLTQFKKAKISMDNSLSPSHTLLQIHCVDQKSLLYDITRTLKDFNIKISYSRFSSNKNGCREVDLFIQQMDGKKILDPEKQSVLSSSLKMEILHPLRVVITSRGPDTELLVANPVELSGKGRPRVFYDVTVALKTLGICIFLAEIGRHSTSNCTWEVYRFLLDENCEFPLANSNTRTQIVDRVRRSLMGWFSCARQHNCSNCGGESHRITLPFLPSFSPNPRFPFPLTKRLQKGVLRSFVRFLGAPEIYLHFLILDFVKFGVFMKFS</sequence>